<evidence type="ECO:0000256" key="4">
    <source>
        <dbReference type="ARBA" id="ARBA00023136"/>
    </source>
</evidence>
<dbReference type="Pfam" id="PF04505">
    <property type="entry name" value="CD225"/>
    <property type="match status" value="1"/>
</dbReference>
<dbReference type="PANTHER" id="PTHR14948:SF25">
    <property type="entry name" value="DUF4190 DOMAIN-CONTAINING PROTEIN"/>
    <property type="match status" value="1"/>
</dbReference>
<dbReference type="GO" id="GO:0016020">
    <property type="term" value="C:membrane"/>
    <property type="evidence" value="ECO:0007669"/>
    <property type="project" value="UniProtKB-SubCell"/>
</dbReference>
<evidence type="ECO:0000256" key="5">
    <source>
        <dbReference type="SAM" id="Phobius"/>
    </source>
</evidence>
<keyword evidence="3 5" id="KW-1133">Transmembrane helix</keyword>
<name>A0A4R7EM83_9FLAO</name>
<organism evidence="6 7">
    <name type="scientific">Myroides indicus</name>
    <dbReference type="NCBI Taxonomy" id="1323422"/>
    <lineage>
        <taxon>Bacteria</taxon>
        <taxon>Pseudomonadati</taxon>
        <taxon>Bacteroidota</taxon>
        <taxon>Flavobacteriia</taxon>
        <taxon>Flavobacteriales</taxon>
        <taxon>Flavobacteriaceae</taxon>
        <taxon>Myroides</taxon>
    </lineage>
</organism>
<keyword evidence="2 5" id="KW-0812">Transmembrane</keyword>
<evidence type="ECO:0000256" key="3">
    <source>
        <dbReference type="ARBA" id="ARBA00022989"/>
    </source>
</evidence>
<sequence length="112" mass="12332">MEFNEFEKMDEFRDKPNNYMALSIVSTVLGLCSCIGLILGVIAIVMASQSSSKFRNGDYEGAVKAAKSAKILGVVALIVFVLHMIYSWYSIQQLGGWNAYIESIKEAIDAAQ</sequence>
<dbReference type="OrthoDB" id="1099888at2"/>
<dbReference type="EMBL" id="SOAG01000049">
    <property type="protein sequence ID" value="TDS50820.1"/>
    <property type="molecule type" value="Genomic_DNA"/>
</dbReference>
<evidence type="ECO:0000313" key="7">
    <source>
        <dbReference type="Proteomes" id="UP000295215"/>
    </source>
</evidence>
<protein>
    <submittedName>
        <fullName evidence="6">Interferon-induced transmembrane protein</fullName>
    </submittedName>
</protein>
<keyword evidence="7" id="KW-1185">Reference proteome</keyword>
<dbReference type="Proteomes" id="UP000295215">
    <property type="component" value="Unassembled WGS sequence"/>
</dbReference>
<comment type="caution">
    <text evidence="6">The sequence shown here is derived from an EMBL/GenBank/DDBJ whole genome shotgun (WGS) entry which is preliminary data.</text>
</comment>
<evidence type="ECO:0000256" key="1">
    <source>
        <dbReference type="ARBA" id="ARBA00004370"/>
    </source>
</evidence>
<accession>A0A4R7EM83</accession>
<dbReference type="PANTHER" id="PTHR14948">
    <property type="entry name" value="NG5"/>
    <property type="match status" value="1"/>
</dbReference>
<dbReference type="RefSeq" id="WP_133713789.1">
    <property type="nucleotide sequence ID" value="NZ_SOAG01000049.1"/>
</dbReference>
<evidence type="ECO:0000256" key="2">
    <source>
        <dbReference type="ARBA" id="ARBA00022692"/>
    </source>
</evidence>
<keyword evidence="4 5" id="KW-0472">Membrane</keyword>
<dbReference type="InterPro" id="IPR007593">
    <property type="entry name" value="CD225/Dispanin_fam"/>
</dbReference>
<dbReference type="AlphaFoldDB" id="A0A4R7EM83"/>
<comment type="subcellular location">
    <subcellularLocation>
        <location evidence="1">Membrane</location>
    </subcellularLocation>
</comment>
<reference evidence="6 7" key="1">
    <citation type="submission" date="2019-03" db="EMBL/GenBank/DDBJ databases">
        <title>Genomic Encyclopedia of Archaeal and Bacterial Type Strains, Phase II (KMG-II): from individual species to whole genera.</title>
        <authorList>
            <person name="Goeker M."/>
        </authorList>
    </citation>
    <scope>NUCLEOTIDE SEQUENCE [LARGE SCALE GENOMIC DNA]</scope>
    <source>
        <strain evidence="6 7">DSM 28213</strain>
    </source>
</reference>
<proteinExistence type="predicted"/>
<dbReference type="InterPro" id="IPR051423">
    <property type="entry name" value="CD225/Dispanin"/>
</dbReference>
<feature type="transmembrane region" description="Helical" evidence="5">
    <location>
        <begin position="20"/>
        <end position="47"/>
    </location>
</feature>
<evidence type="ECO:0000313" key="6">
    <source>
        <dbReference type="EMBL" id="TDS50820.1"/>
    </source>
</evidence>
<gene>
    <name evidence="6" type="ORF">C8P70_1493</name>
</gene>
<feature type="transmembrane region" description="Helical" evidence="5">
    <location>
        <begin position="68"/>
        <end position="89"/>
    </location>
</feature>